<feature type="binding site" evidence="10">
    <location>
        <begin position="227"/>
        <end position="228"/>
    </location>
    <ligand>
        <name>FAD</name>
        <dbReference type="ChEBI" id="CHEBI:57692"/>
    </ligand>
</feature>
<dbReference type="AlphaFoldDB" id="A0A841TBP0"/>
<feature type="domain" description="Proline dehydrogenase" evidence="11">
    <location>
        <begin position="47"/>
        <end position="297"/>
    </location>
</feature>
<evidence type="ECO:0000256" key="1">
    <source>
        <dbReference type="ARBA" id="ARBA00004739"/>
    </source>
</evidence>
<proteinExistence type="predicted"/>
<dbReference type="PANTHER" id="PTHR13914">
    <property type="entry name" value="PROLINE OXIDASE"/>
    <property type="match status" value="1"/>
</dbReference>
<dbReference type="Proteomes" id="UP000574133">
    <property type="component" value="Unassembled WGS sequence"/>
</dbReference>
<evidence type="ECO:0000259" key="11">
    <source>
        <dbReference type="Pfam" id="PF01619"/>
    </source>
</evidence>
<evidence type="ECO:0000256" key="8">
    <source>
        <dbReference type="ARBA" id="ARBA00048779"/>
    </source>
</evidence>
<comment type="caution">
    <text evidence="12">The sequence shown here is derived from an EMBL/GenBank/DDBJ whole genome shotgun (WGS) entry which is preliminary data.</text>
</comment>
<dbReference type="EC" id="1.5.5.2" evidence="2"/>
<dbReference type="GO" id="GO:0000166">
    <property type="term" value="F:nucleotide binding"/>
    <property type="evidence" value="ECO:0007669"/>
    <property type="project" value="UniProtKB-KW"/>
</dbReference>
<name>A0A841TBP0_9BACL</name>
<comment type="catalytic activity">
    <reaction evidence="8">
        <text>L-proline + a quinone = (S)-1-pyrroline-5-carboxylate + a quinol + H(+)</text>
        <dbReference type="Rhea" id="RHEA:23784"/>
        <dbReference type="ChEBI" id="CHEBI:15378"/>
        <dbReference type="ChEBI" id="CHEBI:17388"/>
        <dbReference type="ChEBI" id="CHEBI:24646"/>
        <dbReference type="ChEBI" id="CHEBI:60039"/>
        <dbReference type="ChEBI" id="CHEBI:132124"/>
        <dbReference type="EC" id="1.5.5.2"/>
    </reaction>
</comment>
<gene>
    <name evidence="12" type="ORF">H4Q31_08925</name>
</gene>
<comment type="cofactor">
    <cofactor evidence="10">
        <name>FAD</name>
        <dbReference type="ChEBI" id="CHEBI:57692"/>
    </cofactor>
    <text evidence="10">Binds 1 FAD per subunit.</text>
</comment>
<keyword evidence="13" id="KW-1185">Reference proteome</keyword>
<dbReference type="RefSeq" id="WP_185178726.1">
    <property type="nucleotide sequence ID" value="NZ_CBCSEP010000005.1"/>
</dbReference>
<evidence type="ECO:0000313" key="12">
    <source>
        <dbReference type="EMBL" id="MBB6677445.1"/>
    </source>
</evidence>
<keyword evidence="7" id="KW-0642">Proline metabolism</keyword>
<feature type="binding site" evidence="9">
    <location>
        <position position="100"/>
    </location>
    <ligand>
        <name>substrate</name>
    </ligand>
</feature>
<evidence type="ECO:0000256" key="10">
    <source>
        <dbReference type="PIRSR" id="PIRSR000196-2"/>
    </source>
</evidence>
<keyword evidence="6" id="KW-0560">Oxidoreductase</keyword>
<evidence type="ECO:0000256" key="6">
    <source>
        <dbReference type="ARBA" id="ARBA00023002"/>
    </source>
</evidence>
<evidence type="ECO:0000256" key="4">
    <source>
        <dbReference type="ARBA" id="ARBA00022741"/>
    </source>
</evidence>
<organism evidence="12 13">
    <name type="scientific">Cohnella lubricantis</name>
    <dbReference type="NCBI Taxonomy" id="2163172"/>
    <lineage>
        <taxon>Bacteria</taxon>
        <taxon>Bacillati</taxon>
        <taxon>Bacillota</taxon>
        <taxon>Bacilli</taxon>
        <taxon>Bacillales</taxon>
        <taxon>Paenibacillaceae</taxon>
        <taxon>Cohnella</taxon>
    </lineage>
</organism>
<dbReference type="Pfam" id="PF01619">
    <property type="entry name" value="Pro_dh"/>
    <property type="match status" value="1"/>
</dbReference>
<feature type="binding site" evidence="10">
    <location>
        <begin position="188"/>
        <end position="190"/>
    </location>
    <ligand>
        <name>FAD</name>
        <dbReference type="ChEBI" id="CHEBI:57692"/>
    </ligand>
</feature>
<dbReference type="PANTHER" id="PTHR13914:SF0">
    <property type="entry name" value="PROLINE DEHYDROGENASE 1, MITOCHONDRIAL"/>
    <property type="match status" value="1"/>
</dbReference>
<sequence>MGIGTGMYRRMLLSIAGRRTVERLAAKYGGKLASRFIAGDSREEALAVAADLNKRGILVTLDHLGEGIRRLEEASSYRDEYVELVRSIAKNGVLGNVSLKPTQMGLVLDAKACYGNIRSVVLEARKTRGFVRIDMEDSPYTQATIDIVRRLHAEGLTNVGTVLQAYLYRSEQDAAELTKENIRLRLVKGAYKEPASIAYQRSADVIANLRKIAGSLMSQSAYVAIGSHDDRIINWVRDFAASNGIAKDAFEFQMLYGLRMGYQEKLASEGYRVRCYVPYGVMWYPYFTRRLAEKPANLWMVVKHSWR</sequence>
<dbReference type="PIRSF" id="PIRSF000196">
    <property type="entry name" value="Pro_dehydrog"/>
    <property type="match status" value="1"/>
</dbReference>
<dbReference type="InterPro" id="IPR015659">
    <property type="entry name" value="Proline_oxidase"/>
</dbReference>
<keyword evidence="3" id="KW-0285">Flavoprotein</keyword>
<evidence type="ECO:0000256" key="7">
    <source>
        <dbReference type="ARBA" id="ARBA00023062"/>
    </source>
</evidence>
<dbReference type="SUPFAM" id="SSF51730">
    <property type="entry name" value="FAD-linked oxidoreductase"/>
    <property type="match status" value="1"/>
</dbReference>
<evidence type="ECO:0000256" key="9">
    <source>
        <dbReference type="PIRSR" id="PIRSR000196-1"/>
    </source>
</evidence>
<feature type="binding site" evidence="10">
    <location>
        <position position="135"/>
    </location>
    <ligand>
        <name>FAD</name>
        <dbReference type="ChEBI" id="CHEBI:57692"/>
    </ligand>
</feature>
<dbReference type="Gene3D" id="3.20.20.220">
    <property type="match status" value="1"/>
</dbReference>
<accession>A0A841TBP0</accession>
<dbReference type="InterPro" id="IPR002872">
    <property type="entry name" value="Proline_DH_dom"/>
</dbReference>
<keyword evidence="5 10" id="KW-0274">FAD</keyword>
<evidence type="ECO:0000256" key="5">
    <source>
        <dbReference type="ARBA" id="ARBA00022827"/>
    </source>
</evidence>
<comment type="pathway">
    <text evidence="1">Amino-acid degradation; L-proline degradation into L-glutamate; L-glutamate from L-proline: step 1/2.</text>
</comment>
<feature type="binding site" evidence="9">
    <location>
        <position position="289"/>
    </location>
    <ligand>
        <name>substrate</name>
    </ligand>
</feature>
<evidence type="ECO:0000256" key="2">
    <source>
        <dbReference type="ARBA" id="ARBA00012695"/>
    </source>
</evidence>
<dbReference type="GO" id="GO:0004657">
    <property type="term" value="F:proline dehydrogenase activity"/>
    <property type="evidence" value="ECO:0007669"/>
    <property type="project" value="UniProtKB-EC"/>
</dbReference>
<evidence type="ECO:0000313" key="13">
    <source>
        <dbReference type="Proteomes" id="UP000574133"/>
    </source>
</evidence>
<dbReference type="InterPro" id="IPR008219">
    <property type="entry name" value="PRODH_bac_arc"/>
</dbReference>
<protein>
    <recommendedName>
        <fullName evidence="2">proline dehydrogenase</fullName>
        <ecNumber evidence="2">1.5.5.2</ecNumber>
    </recommendedName>
</protein>
<dbReference type="InterPro" id="IPR029041">
    <property type="entry name" value="FAD-linked_oxidoreductase-like"/>
</dbReference>
<keyword evidence="4 10" id="KW-0547">Nucleotide-binding</keyword>
<dbReference type="EMBL" id="JACJVN010000033">
    <property type="protein sequence ID" value="MBB6677445.1"/>
    <property type="molecule type" value="Genomic_DNA"/>
</dbReference>
<dbReference type="GO" id="GO:0010133">
    <property type="term" value="P:L-proline catabolic process to L-glutamate"/>
    <property type="evidence" value="ECO:0007669"/>
    <property type="project" value="UniProtKB-UniPathway"/>
</dbReference>
<evidence type="ECO:0000256" key="3">
    <source>
        <dbReference type="ARBA" id="ARBA00022630"/>
    </source>
</evidence>
<reference evidence="12 13" key="1">
    <citation type="submission" date="2020-08" db="EMBL/GenBank/DDBJ databases">
        <title>Cohnella phylogeny.</title>
        <authorList>
            <person name="Dunlap C."/>
        </authorList>
    </citation>
    <scope>NUCLEOTIDE SEQUENCE [LARGE SCALE GENOMIC DNA]</scope>
    <source>
        <strain evidence="12 13">DSM 103658</strain>
    </source>
</reference>
<feature type="binding site" evidence="9">
    <location>
        <position position="290"/>
    </location>
    <ligand>
        <name>substrate</name>
    </ligand>
</feature>
<dbReference type="UniPathway" id="UPA00261">
    <property type="reaction ID" value="UER00373"/>
</dbReference>
<feature type="binding site" evidence="10">
    <location>
        <position position="164"/>
    </location>
    <ligand>
        <name>FAD</name>
        <dbReference type="ChEBI" id="CHEBI:57692"/>
    </ligand>
</feature>